<name>A0ABV0UZG5_9TELE</name>
<protein>
    <submittedName>
        <fullName evidence="2">Uncharacterized protein</fullName>
    </submittedName>
</protein>
<dbReference type="EMBL" id="JAHRIQ010092773">
    <property type="protein sequence ID" value="MEQ2250547.1"/>
    <property type="molecule type" value="Genomic_DNA"/>
</dbReference>
<proteinExistence type="predicted"/>
<evidence type="ECO:0000313" key="2">
    <source>
        <dbReference type="EMBL" id="MEQ2250547.1"/>
    </source>
</evidence>
<evidence type="ECO:0000256" key="1">
    <source>
        <dbReference type="SAM" id="Phobius"/>
    </source>
</evidence>
<keyword evidence="1" id="KW-0472">Membrane</keyword>
<keyword evidence="1" id="KW-1133">Transmembrane helix</keyword>
<accession>A0ABV0UZG5</accession>
<comment type="caution">
    <text evidence="2">The sequence shown here is derived from an EMBL/GenBank/DDBJ whole genome shotgun (WGS) entry which is preliminary data.</text>
</comment>
<keyword evidence="3" id="KW-1185">Reference proteome</keyword>
<sequence length="121" mass="13563">MKSQNFVSQKIRILHMIDKKGYAEQKSQVSERFVHFYAPNTWSGLLLHKLLNQWHGMEMISPWGVRSNEAQAALIAVFSSSALLGLVSVIFVLTILCGSGQVSLLANQEQWSLNHLLVLLA</sequence>
<reference evidence="2 3" key="1">
    <citation type="submission" date="2021-06" db="EMBL/GenBank/DDBJ databases">
        <authorList>
            <person name="Palmer J.M."/>
        </authorList>
    </citation>
    <scope>NUCLEOTIDE SEQUENCE [LARGE SCALE GENOMIC DNA]</scope>
    <source>
        <strain evidence="3">if_2019</strain>
        <tissue evidence="2">Muscle</tissue>
    </source>
</reference>
<gene>
    <name evidence="2" type="ORF">ILYODFUR_001972</name>
</gene>
<keyword evidence="1" id="KW-0812">Transmembrane</keyword>
<organism evidence="2 3">
    <name type="scientific">Ilyodon furcidens</name>
    <name type="common">goldbreast splitfin</name>
    <dbReference type="NCBI Taxonomy" id="33524"/>
    <lineage>
        <taxon>Eukaryota</taxon>
        <taxon>Metazoa</taxon>
        <taxon>Chordata</taxon>
        <taxon>Craniata</taxon>
        <taxon>Vertebrata</taxon>
        <taxon>Euteleostomi</taxon>
        <taxon>Actinopterygii</taxon>
        <taxon>Neopterygii</taxon>
        <taxon>Teleostei</taxon>
        <taxon>Neoteleostei</taxon>
        <taxon>Acanthomorphata</taxon>
        <taxon>Ovalentaria</taxon>
        <taxon>Atherinomorphae</taxon>
        <taxon>Cyprinodontiformes</taxon>
        <taxon>Goodeidae</taxon>
        <taxon>Ilyodon</taxon>
    </lineage>
</organism>
<dbReference type="Proteomes" id="UP001482620">
    <property type="component" value="Unassembled WGS sequence"/>
</dbReference>
<feature type="transmembrane region" description="Helical" evidence="1">
    <location>
        <begin position="72"/>
        <end position="96"/>
    </location>
</feature>
<evidence type="ECO:0000313" key="3">
    <source>
        <dbReference type="Proteomes" id="UP001482620"/>
    </source>
</evidence>